<dbReference type="EMBL" id="LR743591">
    <property type="protein sequence ID" value="CAA2618682.1"/>
    <property type="molecule type" value="Genomic_DNA"/>
</dbReference>
<gene>
    <name evidence="2" type="ORF">SI7747_04004849</name>
    <name evidence="3" type="ORF">SI8410_04005319</name>
</gene>
<dbReference type="Proteomes" id="UP000663760">
    <property type="component" value="Chromosome 4"/>
</dbReference>
<evidence type="ECO:0000256" key="1">
    <source>
        <dbReference type="SAM" id="MobiDB-lite"/>
    </source>
</evidence>
<dbReference type="EMBL" id="LR746267">
    <property type="protein sequence ID" value="CAA7394658.1"/>
    <property type="molecule type" value="Genomic_DNA"/>
</dbReference>
<evidence type="ECO:0000313" key="3">
    <source>
        <dbReference type="EMBL" id="CAA7394658.1"/>
    </source>
</evidence>
<name>A0A7I8IKJ5_SPIIN</name>
<keyword evidence="4" id="KW-1185">Reference proteome</keyword>
<reference evidence="2" key="1">
    <citation type="submission" date="2019-12" db="EMBL/GenBank/DDBJ databases">
        <authorList>
            <person name="Scholz U."/>
            <person name="Mascher M."/>
            <person name="Fiebig A."/>
        </authorList>
    </citation>
    <scope>NUCLEOTIDE SEQUENCE</scope>
</reference>
<proteinExistence type="predicted"/>
<dbReference type="AlphaFoldDB" id="A0A7I8IKJ5"/>
<evidence type="ECO:0000313" key="2">
    <source>
        <dbReference type="EMBL" id="CAA2618682.1"/>
    </source>
</evidence>
<feature type="region of interest" description="Disordered" evidence="1">
    <location>
        <begin position="20"/>
        <end position="41"/>
    </location>
</feature>
<organism evidence="2">
    <name type="scientific">Spirodela intermedia</name>
    <name type="common">Intermediate duckweed</name>
    <dbReference type="NCBI Taxonomy" id="51605"/>
    <lineage>
        <taxon>Eukaryota</taxon>
        <taxon>Viridiplantae</taxon>
        <taxon>Streptophyta</taxon>
        <taxon>Embryophyta</taxon>
        <taxon>Tracheophyta</taxon>
        <taxon>Spermatophyta</taxon>
        <taxon>Magnoliopsida</taxon>
        <taxon>Liliopsida</taxon>
        <taxon>Araceae</taxon>
        <taxon>Lemnoideae</taxon>
        <taxon>Spirodela</taxon>
    </lineage>
</organism>
<evidence type="ECO:0000313" key="4">
    <source>
        <dbReference type="Proteomes" id="UP000663760"/>
    </source>
</evidence>
<protein>
    <submittedName>
        <fullName evidence="2">Uncharacterized protein</fullName>
    </submittedName>
</protein>
<accession>A0A7I8IKJ5</accession>
<sequence length="70" mass="8099">MCNGRDCRREAAFRWAELRTAEKEKMTPGGRRQSQQSRRLPVAEISEAEKCARAAEKEEKLLHLICWGPK</sequence>